<dbReference type="PROSITE" id="PS50928">
    <property type="entry name" value="ABC_TM1"/>
    <property type="match status" value="1"/>
</dbReference>
<evidence type="ECO:0000259" key="8">
    <source>
        <dbReference type="PROSITE" id="PS50928"/>
    </source>
</evidence>
<organism evidence="9 10">
    <name type="scientific">Micromonospora noduli</name>
    <dbReference type="NCBI Taxonomy" id="709876"/>
    <lineage>
        <taxon>Bacteria</taxon>
        <taxon>Bacillati</taxon>
        <taxon>Actinomycetota</taxon>
        <taxon>Actinomycetes</taxon>
        <taxon>Micromonosporales</taxon>
        <taxon>Micromonosporaceae</taxon>
        <taxon>Micromonospora</taxon>
    </lineage>
</organism>
<dbReference type="Proteomes" id="UP000249045">
    <property type="component" value="Unassembled WGS sequence"/>
</dbReference>
<comment type="caution">
    <text evidence="9">The sequence shown here is derived from an EMBL/GenBank/DDBJ whole genome shotgun (WGS) entry which is preliminary data.</text>
</comment>
<comment type="similarity">
    <text evidence="7">Belongs to the binding-protein-dependent transport system permease family.</text>
</comment>
<dbReference type="PANTHER" id="PTHR43744:SF12">
    <property type="entry name" value="ABC TRANSPORTER PERMEASE PROTEIN MG189-RELATED"/>
    <property type="match status" value="1"/>
</dbReference>
<evidence type="ECO:0000256" key="1">
    <source>
        <dbReference type="ARBA" id="ARBA00004651"/>
    </source>
</evidence>
<name>A0ABX9D2C0_9ACTN</name>
<feature type="transmembrane region" description="Helical" evidence="7">
    <location>
        <begin position="263"/>
        <end position="285"/>
    </location>
</feature>
<evidence type="ECO:0000313" key="10">
    <source>
        <dbReference type="Proteomes" id="UP000249045"/>
    </source>
</evidence>
<feature type="transmembrane region" description="Helical" evidence="7">
    <location>
        <begin position="124"/>
        <end position="144"/>
    </location>
</feature>
<feature type="transmembrane region" description="Helical" evidence="7">
    <location>
        <begin position="92"/>
        <end position="112"/>
    </location>
</feature>
<keyword evidence="6 7" id="KW-0472">Membrane</keyword>
<keyword evidence="5 7" id="KW-1133">Transmembrane helix</keyword>
<feature type="domain" description="ABC transmembrane type-1" evidence="8">
    <location>
        <begin position="88"/>
        <end position="280"/>
    </location>
</feature>
<dbReference type="CDD" id="cd06261">
    <property type="entry name" value="TM_PBP2"/>
    <property type="match status" value="1"/>
</dbReference>
<gene>
    <name evidence="9" type="ORF">MED15_03614</name>
</gene>
<evidence type="ECO:0000256" key="3">
    <source>
        <dbReference type="ARBA" id="ARBA00022475"/>
    </source>
</evidence>
<feature type="transmembrane region" description="Helical" evidence="7">
    <location>
        <begin position="156"/>
        <end position="177"/>
    </location>
</feature>
<protein>
    <submittedName>
        <fullName evidence="9">Inner membrane ABC transporter permease protein</fullName>
    </submittedName>
</protein>
<dbReference type="Gene3D" id="1.10.3720.10">
    <property type="entry name" value="MetI-like"/>
    <property type="match status" value="1"/>
</dbReference>
<evidence type="ECO:0000256" key="5">
    <source>
        <dbReference type="ARBA" id="ARBA00022989"/>
    </source>
</evidence>
<evidence type="ECO:0000256" key="4">
    <source>
        <dbReference type="ARBA" id="ARBA00022692"/>
    </source>
</evidence>
<feature type="transmembrane region" description="Helical" evidence="7">
    <location>
        <begin position="198"/>
        <end position="219"/>
    </location>
</feature>
<dbReference type="Pfam" id="PF00528">
    <property type="entry name" value="BPD_transp_1"/>
    <property type="match status" value="1"/>
</dbReference>
<evidence type="ECO:0000256" key="7">
    <source>
        <dbReference type="RuleBase" id="RU363032"/>
    </source>
</evidence>
<dbReference type="SUPFAM" id="SSF161098">
    <property type="entry name" value="MetI-like"/>
    <property type="match status" value="1"/>
</dbReference>
<evidence type="ECO:0000256" key="6">
    <source>
        <dbReference type="ARBA" id="ARBA00023136"/>
    </source>
</evidence>
<evidence type="ECO:0000313" key="9">
    <source>
        <dbReference type="EMBL" id="RAO18264.1"/>
    </source>
</evidence>
<keyword evidence="3" id="KW-1003">Cell membrane</keyword>
<sequence>MAVLTDRPAAAPARRQQHAARTLATRFLGYATLVFFGLVFLYPFVIQIGNALKTEPDAAANPLSPFPDPLTLAGFERIFAGTNFPLWLGNSLLVTVLVSIGRVFFDSLAGYALARLRFAGRGGLFAAVIAVMAVPGVVLLIPKFLVLNQLGLYNSYAGLVVPLLADAAGVFIMKQFFESIPVSVEEAARIDGASIFRTFWSVVLPMAKPALITLTILSFQGSWNEFPHSLVSVQDPDLFTLPRGLADLVSGSLGKGTQYPLKLGAALLATIPVAIIFVLFQRYFVRDANDGSDKG</sequence>
<dbReference type="InterPro" id="IPR000515">
    <property type="entry name" value="MetI-like"/>
</dbReference>
<dbReference type="PANTHER" id="PTHR43744">
    <property type="entry name" value="ABC TRANSPORTER PERMEASE PROTEIN MG189-RELATED-RELATED"/>
    <property type="match status" value="1"/>
</dbReference>
<dbReference type="InterPro" id="IPR035906">
    <property type="entry name" value="MetI-like_sf"/>
</dbReference>
<evidence type="ECO:0000256" key="2">
    <source>
        <dbReference type="ARBA" id="ARBA00022448"/>
    </source>
</evidence>
<dbReference type="RefSeq" id="WP_112736269.1">
    <property type="nucleotide sequence ID" value="NZ_PYAC01000012.1"/>
</dbReference>
<keyword evidence="4 7" id="KW-0812">Transmembrane</keyword>
<reference evidence="9 10" key="1">
    <citation type="submission" date="2018-03" db="EMBL/GenBank/DDBJ databases">
        <title>Defining the species Micromonospora saelicesensis and Micromonospora noduli under the framework of genomics.</title>
        <authorList>
            <person name="Riesco R."/>
            <person name="Trujillo M.E."/>
        </authorList>
    </citation>
    <scope>NUCLEOTIDE SEQUENCE [LARGE SCALE GENOMIC DNA]</scope>
    <source>
        <strain evidence="9 10">MED15</strain>
    </source>
</reference>
<dbReference type="EMBL" id="PYAC01000012">
    <property type="protein sequence ID" value="RAO18264.1"/>
    <property type="molecule type" value="Genomic_DNA"/>
</dbReference>
<keyword evidence="2 7" id="KW-0813">Transport</keyword>
<accession>A0ABX9D2C0</accession>
<proteinExistence type="inferred from homology"/>
<feature type="transmembrane region" description="Helical" evidence="7">
    <location>
        <begin position="27"/>
        <end position="46"/>
    </location>
</feature>
<keyword evidence="10" id="KW-1185">Reference proteome</keyword>
<comment type="subcellular location">
    <subcellularLocation>
        <location evidence="1 7">Cell membrane</location>
        <topology evidence="1 7">Multi-pass membrane protein</topology>
    </subcellularLocation>
</comment>